<dbReference type="Proteomes" id="UP000541444">
    <property type="component" value="Unassembled WGS sequence"/>
</dbReference>
<evidence type="ECO:0000256" key="1">
    <source>
        <dbReference type="ARBA" id="ARBA00005485"/>
    </source>
</evidence>
<feature type="coiled-coil region" evidence="2">
    <location>
        <begin position="299"/>
        <end position="333"/>
    </location>
</feature>
<gene>
    <name evidence="4" type="ORF">GIB67_043003</name>
</gene>
<dbReference type="SUPFAM" id="SSF50129">
    <property type="entry name" value="GroES-like"/>
    <property type="match status" value="2"/>
</dbReference>
<evidence type="ECO:0000313" key="4">
    <source>
        <dbReference type="EMBL" id="KAF6170313.1"/>
    </source>
</evidence>
<evidence type="ECO:0000313" key="5">
    <source>
        <dbReference type="Proteomes" id="UP000541444"/>
    </source>
</evidence>
<keyword evidence="2" id="KW-0175">Coiled coil</keyword>
<reference evidence="4 5" key="1">
    <citation type="journal article" date="2020" name="IScience">
        <title>Genome Sequencing of the Endangered Kingdonia uniflora (Circaeasteraceae, Ranunculales) Reveals Potential Mechanisms of Evolutionary Specialization.</title>
        <authorList>
            <person name="Sun Y."/>
            <person name="Deng T."/>
            <person name="Zhang A."/>
            <person name="Moore M.J."/>
            <person name="Landis J.B."/>
            <person name="Lin N."/>
            <person name="Zhang H."/>
            <person name="Zhang X."/>
            <person name="Huang J."/>
            <person name="Zhang X."/>
            <person name="Sun H."/>
            <person name="Wang H."/>
        </authorList>
    </citation>
    <scope>NUCLEOTIDE SEQUENCE [LARGE SCALE GENOMIC DNA]</scope>
    <source>
        <strain evidence="4">TB1705</strain>
        <tissue evidence="4">Leaf</tissue>
    </source>
</reference>
<feature type="coiled-coil region" evidence="2">
    <location>
        <begin position="664"/>
        <end position="825"/>
    </location>
</feature>
<dbReference type="InterPro" id="IPR013149">
    <property type="entry name" value="ADH-like_C"/>
</dbReference>
<comment type="similarity">
    <text evidence="1">Belongs to the WEB family.</text>
</comment>
<dbReference type="InterPro" id="IPR008545">
    <property type="entry name" value="Web"/>
</dbReference>
<dbReference type="Gene3D" id="3.40.50.720">
    <property type="entry name" value="NAD(P)-binding Rossmann-like Domain"/>
    <property type="match status" value="2"/>
</dbReference>
<dbReference type="InterPro" id="IPR036291">
    <property type="entry name" value="NAD(P)-bd_dom_sf"/>
</dbReference>
<dbReference type="FunFam" id="3.40.50.720:FF:001449">
    <property type="entry name" value="Uncharacterized protein"/>
    <property type="match status" value="1"/>
</dbReference>
<feature type="coiled-coil region" evidence="2">
    <location>
        <begin position="427"/>
        <end position="513"/>
    </location>
</feature>
<keyword evidence="5" id="KW-1185">Reference proteome</keyword>
<dbReference type="InterPro" id="IPR011032">
    <property type="entry name" value="GroES-like_sf"/>
</dbReference>
<dbReference type="Pfam" id="PF05701">
    <property type="entry name" value="WEMBL"/>
    <property type="match status" value="1"/>
</dbReference>
<dbReference type="EMBL" id="JACGCM010000593">
    <property type="protein sequence ID" value="KAF6170313.1"/>
    <property type="molecule type" value="Genomic_DNA"/>
</dbReference>
<dbReference type="PANTHER" id="PTHR35164">
    <property type="entry name" value="EXPRESSED PROTEIN"/>
    <property type="match status" value="1"/>
</dbReference>
<accession>A0A7J7NT91</accession>
<evidence type="ECO:0000256" key="2">
    <source>
        <dbReference type="SAM" id="Coils"/>
    </source>
</evidence>
<organism evidence="4 5">
    <name type="scientific">Kingdonia uniflora</name>
    <dbReference type="NCBI Taxonomy" id="39325"/>
    <lineage>
        <taxon>Eukaryota</taxon>
        <taxon>Viridiplantae</taxon>
        <taxon>Streptophyta</taxon>
        <taxon>Embryophyta</taxon>
        <taxon>Tracheophyta</taxon>
        <taxon>Spermatophyta</taxon>
        <taxon>Magnoliopsida</taxon>
        <taxon>Ranunculales</taxon>
        <taxon>Circaeasteraceae</taxon>
        <taxon>Kingdonia</taxon>
    </lineage>
</organism>
<name>A0A7J7NT91_9MAGN</name>
<protein>
    <recommendedName>
        <fullName evidence="3">Alcohol dehydrogenase-like C-terminal domain-containing protein</fullName>
    </recommendedName>
</protein>
<dbReference type="OrthoDB" id="774313at2759"/>
<feature type="domain" description="Alcohol dehydrogenase-like C-terminal" evidence="3">
    <location>
        <begin position="146"/>
        <end position="192"/>
    </location>
</feature>
<feature type="coiled-coil region" evidence="2">
    <location>
        <begin position="538"/>
        <end position="607"/>
    </location>
</feature>
<dbReference type="Pfam" id="PF00107">
    <property type="entry name" value="ADH_zinc_N"/>
    <property type="match status" value="1"/>
</dbReference>
<sequence>MEMEKPKAEKTTGKAIRCRGDNVEKVKEGDIVVPFFFPNCEECVDCKSGKSNVCSKFQLRMNPGMPRDGTSRFTSSNGEILHNFLSVSTFVEYTVVDIVNVVKLGHDIPVDKACLLSCGISTGIGAAWKVADVQEGSTVVIFGLGAVGLAVAEGARLRGASKIIGVDLNPEKFEIGKKFGLTDFVNPKDLGEKAASEGWGKTVILGVEMQGAPLSVNSYHILRGRTITGSLFGGIKAKLDIPLLAKSYLDKELNLDAFITHEVGFSDINKAFDLLIQGKNSCYLEQSRGAREIEAQHQMAQLQEDIKTVKGRLVVVEEERDRALDELREMKKVAETATVRLSEALSAKVEQRETPRVRELEQASIESAKKRDQAWQLELESVQKQHGLDVDVLSSVSQELERVRKELVLALKAKDSRNMADANSKNVADLSAELNSVKESLAAANRELEIKERSIEDVKQIKAELSEKETSLEKMKQDLGATRESESRVMGFLSESKQQVKELQLQAEKQKDFKIEMENAKESETKMFESLLSQTKEQEQLKALLAESHLEVDALQKKVESLEESFGKSSKDLDVSHSCLEKAKLDNHTLKETVDTLKLELQTAKESLARSQEGEELASLKGNSSKKEISMLRTELKLAIEAEEKSKKAMDDLALVLIEVSTEANEVKEKLGLAQYELKNAREDADHSKQIVTTTKEKLQALLDLANKELDQVKSVAERLRFEAEDSIFAWNEKELEFVNCIKRAEEESTASKQENLKLREALKATDDMPKLMREENSKLRDILKQALNEASLAKEAAEIARCENSELKDELLDKDDVLQKLTQENDRLRLSEGAAHQNIKELKKLFSTKSKNLEDRDLGVFQKQNSINYRDITKRYSVSDVLSLKFEELKIPNGHKDEGDEDPEKTEMLKGSIFDVVDSPETQLPNHRKTPSLVFTDEGETMSLEDFDHLGDGSSQRKKKALLRRFGDLIRNRNFHKRESSNG</sequence>
<dbReference type="AlphaFoldDB" id="A0A7J7NT91"/>
<comment type="caution">
    <text evidence="4">The sequence shown here is derived from an EMBL/GenBank/DDBJ whole genome shotgun (WGS) entry which is preliminary data.</text>
</comment>
<evidence type="ECO:0000259" key="3">
    <source>
        <dbReference type="Pfam" id="PF00107"/>
    </source>
</evidence>
<dbReference type="PANTHER" id="PTHR35164:SF9">
    <property type="entry name" value="EXPRESSED PROTEIN"/>
    <property type="match status" value="1"/>
</dbReference>
<proteinExistence type="inferred from homology"/>
<dbReference type="Gene3D" id="3.90.180.10">
    <property type="entry name" value="Medium-chain alcohol dehydrogenases, catalytic domain"/>
    <property type="match status" value="2"/>
</dbReference>
<dbReference type="SUPFAM" id="SSF51735">
    <property type="entry name" value="NAD(P)-binding Rossmann-fold domains"/>
    <property type="match status" value="1"/>
</dbReference>